<keyword evidence="1" id="KW-0812">Transmembrane</keyword>
<keyword evidence="1" id="KW-0472">Membrane</keyword>
<keyword evidence="1" id="KW-1133">Transmembrane helix</keyword>
<protein>
    <submittedName>
        <fullName evidence="2">Uncharacterized protein</fullName>
    </submittedName>
</protein>
<gene>
    <name evidence="2" type="ORF">MNOR_LOCUS41276</name>
</gene>
<evidence type="ECO:0000313" key="2">
    <source>
        <dbReference type="EMBL" id="CAL4247028.1"/>
    </source>
</evidence>
<evidence type="ECO:0000256" key="1">
    <source>
        <dbReference type="SAM" id="Phobius"/>
    </source>
</evidence>
<dbReference type="Proteomes" id="UP001497623">
    <property type="component" value="Unassembled WGS sequence"/>
</dbReference>
<feature type="transmembrane region" description="Helical" evidence="1">
    <location>
        <begin position="132"/>
        <end position="154"/>
    </location>
</feature>
<proteinExistence type="predicted"/>
<reference evidence="2 3" key="1">
    <citation type="submission" date="2024-05" db="EMBL/GenBank/DDBJ databases">
        <authorList>
            <person name="Wallberg A."/>
        </authorList>
    </citation>
    <scope>NUCLEOTIDE SEQUENCE [LARGE SCALE GENOMIC DNA]</scope>
</reference>
<feature type="non-terminal residue" evidence="2">
    <location>
        <position position="1"/>
    </location>
</feature>
<dbReference type="SUPFAM" id="SSF53850">
    <property type="entry name" value="Periplasmic binding protein-like II"/>
    <property type="match status" value="1"/>
</dbReference>
<dbReference type="EMBL" id="CAXKWB010146836">
    <property type="protein sequence ID" value="CAL4247028.1"/>
    <property type="molecule type" value="Genomic_DNA"/>
</dbReference>
<name>A0AAV2SWU4_MEGNR</name>
<organism evidence="2 3">
    <name type="scientific">Meganyctiphanes norvegica</name>
    <name type="common">Northern krill</name>
    <name type="synonym">Thysanopoda norvegica</name>
    <dbReference type="NCBI Taxonomy" id="48144"/>
    <lineage>
        <taxon>Eukaryota</taxon>
        <taxon>Metazoa</taxon>
        <taxon>Ecdysozoa</taxon>
        <taxon>Arthropoda</taxon>
        <taxon>Crustacea</taxon>
        <taxon>Multicrustacea</taxon>
        <taxon>Malacostraca</taxon>
        <taxon>Eumalacostraca</taxon>
        <taxon>Eucarida</taxon>
        <taxon>Euphausiacea</taxon>
        <taxon>Euphausiidae</taxon>
        <taxon>Meganyctiphanes</taxon>
    </lineage>
</organism>
<dbReference type="AlphaFoldDB" id="A0AAV2SWU4"/>
<dbReference type="Gene3D" id="3.40.190.10">
    <property type="entry name" value="Periplasmic binding protein-like II"/>
    <property type="match status" value="2"/>
</dbReference>
<evidence type="ECO:0000313" key="3">
    <source>
        <dbReference type="Proteomes" id="UP001497623"/>
    </source>
</evidence>
<accession>A0AAV2SWU4</accession>
<sequence length="160" mass="17992">TADFGIYKQIWGLFNHEDPSKSFHETPQDGFDRILKRKYILMDPRISSTIQVARRGASKYHISRDSFNPQGLGIACNEGAPFKTVFERNLALLHASGLIWHWVNQEIAKVAGGAAESDQEDNSAITLIHLQAAFFLLVLGISISFLCFLLELVIHKVRKP</sequence>
<comment type="caution">
    <text evidence="2">The sequence shown here is derived from an EMBL/GenBank/DDBJ whole genome shotgun (WGS) entry which is preliminary data.</text>
</comment>
<keyword evidence="3" id="KW-1185">Reference proteome</keyword>